<dbReference type="KEGG" id="samy:DB32_002272"/>
<evidence type="ECO:0000313" key="4">
    <source>
        <dbReference type="Proteomes" id="UP000034883"/>
    </source>
</evidence>
<evidence type="ECO:0000256" key="1">
    <source>
        <dbReference type="SAM" id="MobiDB-lite"/>
    </source>
</evidence>
<keyword evidence="2" id="KW-0472">Membrane</keyword>
<evidence type="ECO:0000256" key="2">
    <source>
        <dbReference type="SAM" id="Phobius"/>
    </source>
</evidence>
<gene>
    <name evidence="3" type="ORF">DB32_002272</name>
</gene>
<feature type="transmembrane region" description="Helical" evidence="2">
    <location>
        <begin position="497"/>
        <end position="518"/>
    </location>
</feature>
<sequence>MTTAAIVCGLGAFGASVARRLEEELPRDRAPFAFIALDPCPSPSAIASAVIERARALLAHERMVRARDAAGEDGLTELLVIPIAHLGERGPRGAIEGALAAIEERVIGELGPIFEPFRTGSERNAIVAPMLAMPHPHGHADGEAIIASVRALVSAVRARPSTRRCTPQVWLVEDVAEFSILSEGELEQNVRNFVTLLLRARPALDRVQTVLHGTAPDAPLATFACAVAELPRERIRRWATSQVALELLDAVLDAKLEGATLSEVDALEQVELDALDPNADAAHVVRDVLERYVPPIENDAPPRWHESAETIRARYGPDHGDPSLDDPQPPPDQPLGFALERMRQIEDAWRLLQRRRFDDLVARERADMEAARESLITRVKARVDRELWGTPSPDAFRRTTELVDKLRRGVAMRLEDAITERDAIEPTPSPSFDDLRARHAELLDAARRKPDLARMVLWGLLATMATIVLVPSILVELAGAIDAQPSDWYEPWLRARAIWTAGIAGLIAIGAHLAWHVWRAHAAAVEAHREMWAAIRRTVTGEQRSVATYFTTRLRLSRATARVQALLALRATLDRDAEALLLAERAAQRARAELLAEQRALGVVREAERIDLSGLLGGRGETLVEGLAGAAAARALLRQLPADARPTRERDLLRALADREGWARRWRDEVPFSSLASLRAGAAPHAEPVATWDPFAESEDAEAASAQIASFLRRQARSLRVALDFTGREVGGDAHVVYDGVGVVPPAAEAEVARRLEKESASGAPIRCARGVEEDRAYWLVVVTDIELERVASLRSAKPSATPPSAAEAPRFEIEEEAAARVATLARRAPARDPEDGA</sequence>
<keyword evidence="4" id="KW-1185">Reference proteome</keyword>
<dbReference type="STRING" id="927083.DB32_002272"/>
<feature type="transmembrane region" description="Helical" evidence="2">
    <location>
        <begin position="455"/>
        <end position="477"/>
    </location>
</feature>
<feature type="compositionally biased region" description="Basic and acidic residues" evidence="1">
    <location>
        <begin position="313"/>
        <end position="322"/>
    </location>
</feature>
<evidence type="ECO:0000313" key="3">
    <source>
        <dbReference type="EMBL" id="AKF05123.1"/>
    </source>
</evidence>
<organism evidence="3 4">
    <name type="scientific">Sandaracinus amylolyticus</name>
    <dbReference type="NCBI Taxonomy" id="927083"/>
    <lineage>
        <taxon>Bacteria</taxon>
        <taxon>Pseudomonadati</taxon>
        <taxon>Myxococcota</taxon>
        <taxon>Polyangia</taxon>
        <taxon>Polyangiales</taxon>
        <taxon>Sandaracinaceae</taxon>
        <taxon>Sandaracinus</taxon>
    </lineage>
</organism>
<feature type="region of interest" description="Disordered" evidence="1">
    <location>
        <begin position="313"/>
        <end position="335"/>
    </location>
</feature>
<dbReference type="OrthoDB" id="5482548at2"/>
<dbReference type="RefSeq" id="WP_053232394.1">
    <property type="nucleotide sequence ID" value="NZ_CP011125.1"/>
</dbReference>
<reference evidence="3 4" key="1">
    <citation type="submission" date="2015-03" db="EMBL/GenBank/DDBJ databases">
        <title>Genome assembly of Sandaracinus amylolyticus DSM 53668.</title>
        <authorList>
            <person name="Sharma G."/>
            <person name="Subramanian S."/>
        </authorList>
    </citation>
    <scope>NUCLEOTIDE SEQUENCE [LARGE SCALE GENOMIC DNA]</scope>
    <source>
        <strain evidence="3 4">DSM 53668</strain>
    </source>
</reference>
<name>A0A0F6W1L9_9BACT</name>
<dbReference type="AlphaFoldDB" id="A0A0F6W1L9"/>
<dbReference type="EMBL" id="CP011125">
    <property type="protein sequence ID" value="AKF05123.1"/>
    <property type="molecule type" value="Genomic_DNA"/>
</dbReference>
<dbReference type="Proteomes" id="UP000034883">
    <property type="component" value="Chromosome"/>
</dbReference>
<keyword evidence="2" id="KW-0812">Transmembrane</keyword>
<keyword evidence="2" id="KW-1133">Transmembrane helix</keyword>
<proteinExistence type="predicted"/>
<protein>
    <submittedName>
        <fullName evidence="3">Uncharacterized protein</fullName>
    </submittedName>
</protein>
<accession>A0A0F6W1L9</accession>